<dbReference type="GO" id="GO:0005524">
    <property type="term" value="F:ATP binding"/>
    <property type="evidence" value="ECO:0007669"/>
    <property type="project" value="UniProtKB-UniRule"/>
</dbReference>
<dbReference type="Gene3D" id="2.30.36.100">
    <property type="match status" value="1"/>
</dbReference>
<keyword evidence="1" id="KW-0547">Nucleotide-binding</keyword>
<dbReference type="EMBL" id="JAIOUQ010000007">
    <property type="protein sequence ID" value="MBZ2165804.1"/>
    <property type="molecule type" value="Genomic_DNA"/>
</dbReference>
<dbReference type="SUPFAM" id="SSF56059">
    <property type="entry name" value="Glutathione synthetase ATP-binding domain-like"/>
    <property type="match status" value="1"/>
</dbReference>
<dbReference type="PIRSF" id="PIRSF016766">
    <property type="entry name" value="UCP016766_ATPgrasp"/>
    <property type="match status" value="1"/>
</dbReference>
<evidence type="ECO:0000256" key="1">
    <source>
        <dbReference type="PROSITE-ProRule" id="PRU00409"/>
    </source>
</evidence>
<dbReference type="InterPro" id="IPR024710">
    <property type="entry name" value="MfnD"/>
</dbReference>
<name>A0A8T5UQ73_9EURY</name>
<keyword evidence="4" id="KW-1185">Reference proteome</keyword>
<dbReference type="InterPro" id="IPR040803">
    <property type="entry name" value="MfnD_preATP-grasp"/>
</dbReference>
<protein>
    <submittedName>
        <fullName evidence="3">ATP-grasp domain-containing protein</fullName>
    </submittedName>
</protein>
<dbReference type="PANTHER" id="PTHR23132">
    <property type="entry name" value="D-ALANINE--D-ALANINE LIGASE"/>
    <property type="match status" value="1"/>
</dbReference>
<dbReference type="RefSeq" id="WP_223791388.1">
    <property type="nucleotide sequence ID" value="NZ_JAIOUQ010000007.1"/>
</dbReference>
<dbReference type="Proteomes" id="UP000825933">
    <property type="component" value="Unassembled WGS sequence"/>
</dbReference>
<dbReference type="PANTHER" id="PTHR23132:SF23">
    <property type="entry name" value="D-ALANINE--D-ALANINE LIGASE B"/>
    <property type="match status" value="1"/>
</dbReference>
<dbReference type="Pfam" id="PF02655">
    <property type="entry name" value="ATP-grasp_3"/>
    <property type="match status" value="1"/>
</dbReference>
<dbReference type="PROSITE" id="PS50975">
    <property type="entry name" value="ATP_GRASP"/>
    <property type="match status" value="1"/>
</dbReference>
<dbReference type="GO" id="GO:0008716">
    <property type="term" value="F:D-alanine-D-alanine ligase activity"/>
    <property type="evidence" value="ECO:0007669"/>
    <property type="project" value="TreeGrafter"/>
</dbReference>
<evidence type="ECO:0000313" key="4">
    <source>
        <dbReference type="Proteomes" id="UP000825933"/>
    </source>
</evidence>
<feature type="domain" description="ATP-grasp" evidence="2">
    <location>
        <begin position="122"/>
        <end position="319"/>
    </location>
</feature>
<accession>A0A8T5UQ73</accession>
<dbReference type="GO" id="GO:0046872">
    <property type="term" value="F:metal ion binding"/>
    <property type="evidence" value="ECO:0007669"/>
    <property type="project" value="InterPro"/>
</dbReference>
<keyword evidence="1" id="KW-0067">ATP-binding</keyword>
<dbReference type="Gene3D" id="3.30.470.20">
    <property type="entry name" value="ATP-grasp fold, B domain"/>
    <property type="match status" value="1"/>
</dbReference>
<dbReference type="InterPro" id="IPR003806">
    <property type="entry name" value="ATP-grasp_PylC-type"/>
</dbReference>
<dbReference type="Gene3D" id="3.40.50.11770">
    <property type="match status" value="1"/>
</dbReference>
<sequence length="347" mass="38665">MKILVFEFATLNKLEDSSITAEGSAMLQALLEDLDEFKTYNLIPNGSETIKSFKSNSISITGDLKDWIRSNINQFDACIPIAPEENNLLYDLTRIIEEQDVEVIGSNSNAVKKTTNKCDTYNALKNKVSIIKTEKVYFEDSIKKFKEQIDKFNTGLHKQSQVLKPADGVSCSGVNVINSFNEFIAAKDQIKMHTQLPYFILQDYISGVNVSVSLLSNGETAIPLSLNLQDVSLKSGEIKYHGGKVPFEHRLSDVAMETAKNAVESIDGLIGYVGVDMIIDDEKNNVYVVEINSRVTTPYVALRKLLNFNLGEAIINSVHGELPTEIELNGQVHFYKEGKTLRVSVLK</sequence>
<dbReference type="AlphaFoldDB" id="A0A8T5UQ73"/>
<dbReference type="Pfam" id="PF18301">
    <property type="entry name" value="preATP-grasp_3"/>
    <property type="match status" value="1"/>
</dbReference>
<gene>
    <name evidence="3" type="ORF">K8N75_07100</name>
</gene>
<proteinExistence type="predicted"/>
<evidence type="ECO:0000313" key="3">
    <source>
        <dbReference type="EMBL" id="MBZ2165804.1"/>
    </source>
</evidence>
<organism evidence="3 4">
    <name type="scientific">Methanobacterium spitsbergense</name>
    <dbReference type="NCBI Taxonomy" id="2874285"/>
    <lineage>
        <taxon>Archaea</taxon>
        <taxon>Methanobacteriati</taxon>
        <taxon>Methanobacteriota</taxon>
        <taxon>Methanomada group</taxon>
        <taxon>Methanobacteria</taxon>
        <taxon>Methanobacteriales</taxon>
        <taxon>Methanobacteriaceae</taxon>
        <taxon>Methanobacterium</taxon>
    </lineage>
</organism>
<evidence type="ECO:0000259" key="2">
    <source>
        <dbReference type="PROSITE" id="PS50975"/>
    </source>
</evidence>
<dbReference type="InterPro" id="IPR011761">
    <property type="entry name" value="ATP-grasp"/>
</dbReference>
<comment type="caution">
    <text evidence="3">The sequence shown here is derived from an EMBL/GenBank/DDBJ whole genome shotgun (WGS) entry which is preliminary data.</text>
</comment>
<reference evidence="4" key="1">
    <citation type="journal article" date="2022" name="Microbiol. Resour. Announc.">
        <title>Draft Genome Sequence of a Methanogenic Archaeon from West Spitsbergen Permafrost.</title>
        <authorList>
            <person name="Trubitsyn V."/>
            <person name="Rivkina E."/>
            <person name="Shcherbakova V."/>
        </authorList>
    </citation>
    <scope>NUCLEOTIDE SEQUENCE [LARGE SCALE GENOMIC DNA]</scope>
    <source>
        <strain evidence="4">VT</strain>
    </source>
</reference>